<organism evidence="5 6">
    <name type="scientific">Deinococcus antarcticus</name>
    <dbReference type="NCBI Taxonomy" id="1298767"/>
    <lineage>
        <taxon>Bacteria</taxon>
        <taxon>Thermotogati</taxon>
        <taxon>Deinococcota</taxon>
        <taxon>Deinococci</taxon>
        <taxon>Deinococcales</taxon>
        <taxon>Deinococcaceae</taxon>
        <taxon>Deinococcus</taxon>
    </lineage>
</organism>
<dbReference type="InterPro" id="IPR001431">
    <property type="entry name" value="Pept_M16_Zn_BS"/>
</dbReference>
<feature type="domain" description="Peptidase M16 N-terminal" evidence="3">
    <location>
        <begin position="12"/>
        <end position="156"/>
    </location>
</feature>
<dbReference type="EMBL" id="JBHRZF010000219">
    <property type="protein sequence ID" value="MFC3862958.1"/>
    <property type="molecule type" value="Genomic_DNA"/>
</dbReference>
<accession>A0ABV8AFH0</accession>
<gene>
    <name evidence="5" type="ORF">ACFOPQ_19530</name>
</gene>
<dbReference type="PROSITE" id="PS00143">
    <property type="entry name" value="INSULINASE"/>
    <property type="match status" value="1"/>
</dbReference>
<dbReference type="InterPro" id="IPR050361">
    <property type="entry name" value="MPP/UQCRC_Complex"/>
</dbReference>
<dbReference type="InterPro" id="IPR011765">
    <property type="entry name" value="Pept_M16_N"/>
</dbReference>
<evidence type="ECO:0000256" key="2">
    <source>
        <dbReference type="RuleBase" id="RU004447"/>
    </source>
</evidence>
<evidence type="ECO:0000256" key="1">
    <source>
        <dbReference type="ARBA" id="ARBA00007261"/>
    </source>
</evidence>
<dbReference type="Pfam" id="PF05193">
    <property type="entry name" value="Peptidase_M16_C"/>
    <property type="match status" value="1"/>
</dbReference>
<evidence type="ECO:0000313" key="6">
    <source>
        <dbReference type="Proteomes" id="UP001595748"/>
    </source>
</evidence>
<dbReference type="InterPro" id="IPR007863">
    <property type="entry name" value="Peptidase_M16_C"/>
</dbReference>
<dbReference type="Pfam" id="PF00675">
    <property type="entry name" value="Peptidase_M16"/>
    <property type="match status" value="1"/>
</dbReference>
<comment type="similarity">
    <text evidence="1 2">Belongs to the peptidase M16 family.</text>
</comment>
<evidence type="ECO:0000313" key="5">
    <source>
        <dbReference type="EMBL" id="MFC3862958.1"/>
    </source>
</evidence>
<feature type="domain" description="Peptidase M16 C-terminal" evidence="4">
    <location>
        <begin position="163"/>
        <end position="334"/>
    </location>
</feature>
<dbReference type="SUPFAM" id="SSF63411">
    <property type="entry name" value="LuxS/MPP-like metallohydrolase"/>
    <property type="match status" value="2"/>
</dbReference>
<evidence type="ECO:0000259" key="3">
    <source>
        <dbReference type="Pfam" id="PF00675"/>
    </source>
</evidence>
<evidence type="ECO:0000259" key="4">
    <source>
        <dbReference type="Pfam" id="PF05193"/>
    </source>
</evidence>
<comment type="caution">
    <text evidence="5">The sequence shown here is derived from an EMBL/GenBank/DDBJ whole genome shotgun (WGS) entry which is preliminary data.</text>
</comment>
<proteinExistence type="inferred from homology"/>
<keyword evidence="6" id="KW-1185">Reference proteome</keyword>
<protein>
    <submittedName>
        <fullName evidence="5">M16 family metallopeptidase</fullName>
    </submittedName>
</protein>
<dbReference type="Proteomes" id="UP001595748">
    <property type="component" value="Unassembled WGS sequence"/>
</dbReference>
<name>A0ABV8AFH0_9DEIO</name>
<dbReference type="InterPro" id="IPR011249">
    <property type="entry name" value="Metalloenz_LuxS/M16"/>
</dbReference>
<dbReference type="Gene3D" id="3.30.830.10">
    <property type="entry name" value="Metalloenzyme, LuxS/M16 peptidase-like"/>
    <property type="match status" value="2"/>
</dbReference>
<sequence>MKHVLANGLTLLLESDPQAQSVAAGYFVNTGARDERSAEMGCSHFLEHLMFKGSEELDALTLNERLDDLGGHSNAFTSEEATVYHAAALPERLPELLDTLTQLMRPALRESDLQAERGVILEEIAMYADQPGVCVVDELHSDYYGSHPLGHRVLGTVETVSALSREHLARNYLERYGAGHVTLALVGAFDEQAVLAWAGRTLLSWPPGVPLPAVPAPVPPAQGGWRHMHDPGLHRVQVALTTPGLGIRHPLREAASLLADLLGGDGGALYWALVDTGLADMADLSHLDYRDSGVFEGGFSCDPQRLDAALDAYLASLAGAEALITEASVRRAARKAAVSTLLRSETPQGRLFTLGMEYLAVGEVRSTAEVAARFTAVTADDVRQVLRLCPLQQVTGVILGP</sequence>
<dbReference type="PANTHER" id="PTHR11851:SF49">
    <property type="entry name" value="MITOCHONDRIAL-PROCESSING PEPTIDASE SUBUNIT ALPHA"/>
    <property type="match status" value="1"/>
</dbReference>
<dbReference type="PANTHER" id="PTHR11851">
    <property type="entry name" value="METALLOPROTEASE"/>
    <property type="match status" value="1"/>
</dbReference>
<reference evidence="6" key="1">
    <citation type="journal article" date="2019" name="Int. J. Syst. Evol. Microbiol.">
        <title>The Global Catalogue of Microorganisms (GCM) 10K type strain sequencing project: providing services to taxonomists for standard genome sequencing and annotation.</title>
        <authorList>
            <consortium name="The Broad Institute Genomics Platform"/>
            <consortium name="The Broad Institute Genome Sequencing Center for Infectious Disease"/>
            <person name="Wu L."/>
            <person name="Ma J."/>
        </authorList>
    </citation>
    <scope>NUCLEOTIDE SEQUENCE [LARGE SCALE GENOMIC DNA]</scope>
    <source>
        <strain evidence="6">CCTCC AB 2013263</strain>
    </source>
</reference>
<dbReference type="RefSeq" id="WP_380080895.1">
    <property type="nucleotide sequence ID" value="NZ_JBHRZF010000219.1"/>
</dbReference>